<reference evidence="1" key="1">
    <citation type="journal article" date="2014" name="Front. Microbiol.">
        <title>High frequency of phylogenetically diverse reductive dehalogenase-homologous genes in deep subseafloor sedimentary metagenomes.</title>
        <authorList>
            <person name="Kawai M."/>
            <person name="Futagami T."/>
            <person name="Toyoda A."/>
            <person name="Takaki Y."/>
            <person name="Nishi S."/>
            <person name="Hori S."/>
            <person name="Arai W."/>
            <person name="Tsubouchi T."/>
            <person name="Morono Y."/>
            <person name="Uchiyama I."/>
            <person name="Ito T."/>
            <person name="Fujiyama A."/>
            <person name="Inagaki F."/>
            <person name="Takami H."/>
        </authorList>
    </citation>
    <scope>NUCLEOTIDE SEQUENCE</scope>
    <source>
        <strain evidence="1">Expedition CK06-06</strain>
    </source>
</reference>
<proteinExistence type="predicted"/>
<evidence type="ECO:0000313" key="1">
    <source>
        <dbReference type="EMBL" id="GAH30737.1"/>
    </source>
</evidence>
<sequence length="81" mass="8962">MPAGRAEIRDTENEGIIIKYLTTPTEFVCTEDVVQGAVCQKMELGDLDSTGRPRPIPLDDSEFQIETDYVIEAIGQDTDIS</sequence>
<dbReference type="SUPFAM" id="SSF51905">
    <property type="entry name" value="FAD/NAD(P)-binding domain"/>
    <property type="match status" value="1"/>
</dbReference>
<dbReference type="AlphaFoldDB" id="X1EDP8"/>
<gene>
    <name evidence="1" type="ORF">S01H4_66086</name>
</gene>
<accession>X1EDP8</accession>
<dbReference type="InterPro" id="IPR036188">
    <property type="entry name" value="FAD/NAD-bd_sf"/>
</dbReference>
<name>X1EDP8_9ZZZZ</name>
<organism evidence="1">
    <name type="scientific">marine sediment metagenome</name>
    <dbReference type="NCBI Taxonomy" id="412755"/>
    <lineage>
        <taxon>unclassified sequences</taxon>
        <taxon>metagenomes</taxon>
        <taxon>ecological metagenomes</taxon>
    </lineage>
</organism>
<dbReference type="Gene3D" id="3.50.50.60">
    <property type="entry name" value="FAD/NAD(P)-binding domain"/>
    <property type="match status" value="1"/>
</dbReference>
<feature type="non-terminal residue" evidence="1">
    <location>
        <position position="81"/>
    </location>
</feature>
<protein>
    <recommendedName>
        <fullName evidence="2">FAD/NAD(P)-binding domain-containing protein</fullName>
    </recommendedName>
</protein>
<dbReference type="EMBL" id="BART01040733">
    <property type="protein sequence ID" value="GAH30737.1"/>
    <property type="molecule type" value="Genomic_DNA"/>
</dbReference>
<evidence type="ECO:0008006" key="2">
    <source>
        <dbReference type="Google" id="ProtNLM"/>
    </source>
</evidence>
<comment type="caution">
    <text evidence="1">The sequence shown here is derived from an EMBL/GenBank/DDBJ whole genome shotgun (WGS) entry which is preliminary data.</text>
</comment>